<evidence type="ECO:0000256" key="1">
    <source>
        <dbReference type="ARBA" id="ARBA00001974"/>
    </source>
</evidence>
<dbReference type="InterPro" id="IPR003953">
    <property type="entry name" value="FAD-dep_OxRdtase_2_FAD-bd"/>
</dbReference>
<dbReference type="SUPFAM" id="SSF51905">
    <property type="entry name" value="FAD/NAD(P)-binding domain"/>
    <property type="match status" value="1"/>
</dbReference>
<protein>
    <recommendedName>
        <fullName evidence="6">FAD-dependent oxidoreductase 2 FAD-binding domain-containing protein</fullName>
    </recommendedName>
</protein>
<dbReference type="Pfam" id="PF00890">
    <property type="entry name" value="FAD_binding_2"/>
    <property type="match status" value="1"/>
</dbReference>
<keyword evidence="8" id="KW-1185">Reference proteome</keyword>
<dbReference type="FunFam" id="3.50.50.60:FF:000208">
    <property type="entry name" value="3-ketosteroid dehydrogenase"/>
    <property type="match status" value="1"/>
</dbReference>
<evidence type="ECO:0000256" key="4">
    <source>
        <dbReference type="ARBA" id="ARBA00023002"/>
    </source>
</evidence>
<dbReference type="GO" id="GO:0016491">
    <property type="term" value="F:oxidoreductase activity"/>
    <property type="evidence" value="ECO:0007669"/>
    <property type="project" value="UniProtKB-KW"/>
</dbReference>
<dbReference type="PANTHER" id="PTHR43400:SF10">
    <property type="entry name" value="3-OXOSTEROID 1-DEHYDROGENASE"/>
    <property type="match status" value="1"/>
</dbReference>
<evidence type="ECO:0000256" key="2">
    <source>
        <dbReference type="ARBA" id="ARBA00022630"/>
    </source>
</evidence>
<dbReference type="SUPFAM" id="SSF56425">
    <property type="entry name" value="Succinate dehydrogenase/fumarate reductase flavoprotein, catalytic domain"/>
    <property type="match status" value="1"/>
</dbReference>
<keyword evidence="3" id="KW-0274">FAD</keyword>
<dbReference type="OrthoDB" id="7777654at2759"/>
<evidence type="ECO:0000259" key="6">
    <source>
        <dbReference type="Pfam" id="PF00890"/>
    </source>
</evidence>
<gene>
    <name evidence="7" type="ORF">Z518_01795</name>
</gene>
<dbReference type="PANTHER" id="PTHR43400">
    <property type="entry name" value="FUMARATE REDUCTASE"/>
    <property type="match status" value="1"/>
</dbReference>
<evidence type="ECO:0000256" key="3">
    <source>
        <dbReference type="ARBA" id="ARBA00022827"/>
    </source>
</evidence>
<dbReference type="Proteomes" id="UP000053617">
    <property type="component" value="Unassembled WGS sequence"/>
</dbReference>
<accession>A0A0D2J4R1</accession>
<reference evidence="7 8" key="1">
    <citation type="submission" date="2015-01" db="EMBL/GenBank/DDBJ databases">
        <title>The Genome Sequence of Rhinocladiella mackenzie CBS 650.93.</title>
        <authorList>
            <consortium name="The Broad Institute Genomics Platform"/>
            <person name="Cuomo C."/>
            <person name="de Hoog S."/>
            <person name="Gorbushina A."/>
            <person name="Stielow B."/>
            <person name="Teixiera M."/>
            <person name="Abouelleil A."/>
            <person name="Chapman S.B."/>
            <person name="Priest M."/>
            <person name="Young S.K."/>
            <person name="Wortman J."/>
            <person name="Nusbaum C."/>
            <person name="Birren B."/>
        </authorList>
    </citation>
    <scope>NUCLEOTIDE SEQUENCE [LARGE SCALE GENOMIC DNA]</scope>
    <source>
        <strain evidence="7 8">CBS 650.93</strain>
    </source>
</reference>
<dbReference type="GO" id="GO:0008202">
    <property type="term" value="P:steroid metabolic process"/>
    <property type="evidence" value="ECO:0007669"/>
    <property type="project" value="UniProtKB-ARBA"/>
</dbReference>
<dbReference type="InterPro" id="IPR027477">
    <property type="entry name" value="Succ_DH/fumarate_Rdtase_cat_sf"/>
</dbReference>
<dbReference type="GeneID" id="25289866"/>
<dbReference type="AlphaFoldDB" id="A0A0D2J4R1"/>
<feature type="domain" description="FAD-dependent oxidoreductase 2 FAD-binding" evidence="6">
    <location>
        <begin position="46"/>
        <end position="574"/>
    </location>
</feature>
<evidence type="ECO:0000313" key="7">
    <source>
        <dbReference type="EMBL" id="KIX10711.1"/>
    </source>
</evidence>
<organism evidence="7 8">
    <name type="scientific">Rhinocladiella mackenziei CBS 650.93</name>
    <dbReference type="NCBI Taxonomy" id="1442369"/>
    <lineage>
        <taxon>Eukaryota</taxon>
        <taxon>Fungi</taxon>
        <taxon>Dikarya</taxon>
        <taxon>Ascomycota</taxon>
        <taxon>Pezizomycotina</taxon>
        <taxon>Eurotiomycetes</taxon>
        <taxon>Chaetothyriomycetidae</taxon>
        <taxon>Chaetothyriales</taxon>
        <taxon>Herpotrichiellaceae</taxon>
        <taxon>Rhinocladiella</taxon>
    </lineage>
</organism>
<dbReference type="VEuPathDB" id="FungiDB:Z518_01795"/>
<keyword evidence="2" id="KW-0285">Flavoprotein</keyword>
<dbReference type="Gene3D" id="3.50.50.60">
    <property type="entry name" value="FAD/NAD(P)-binding domain"/>
    <property type="match status" value="2"/>
</dbReference>
<dbReference type="EMBL" id="KN847475">
    <property type="protein sequence ID" value="KIX10711.1"/>
    <property type="molecule type" value="Genomic_DNA"/>
</dbReference>
<proteinExistence type="inferred from homology"/>
<dbReference type="InterPro" id="IPR050315">
    <property type="entry name" value="FAD-oxidoreductase_2"/>
</dbReference>
<dbReference type="InterPro" id="IPR036188">
    <property type="entry name" value="FAD/NAD-bd_sf"/>
</dbReference>
<name>A0A0D2J4R1_9EURO</name>
<comment type="cofactor">
    <cofactor evidence="1">
        <name>FAD</name>
        <dbReference type="ChEBI" id="CHEBI:57692"/>
    </cofactor>
</comment>
<sequence length="594" mass="64625">MLSASNPATLFVLRTRQIIRKRPCRVSAHKHYASVVTPSGPSTTRDVVVVGSGAAGLTAALRCHYRGLRPLIVEKSSKVGGATAWSGGAVWVPNNTVHKAEGVRDSDEQGLQYLNALVGESGPESSDARRKAYVQNARKMVDFLSDMGFKWLPSTGYPDYHPNLPGGMGGGRTIESAVVDLRALGQWRKHFNLSSNYPMLPLHVFEAGTVALAAAQLKGFTALTKVMLRWLRYRLLLQDPVTMGHALAARLLKLNLDRNTEIWRDAPLQRLLVSSGQKRVEGIVVKRDGKDVNIMPSHGVILAAGGFGKNQEMRAHYQQQPTNPAWSSVPAHDTGDAIRAGMDIGAATALMDDAWWGPSFFDDTTQTSYFGLWERSRPYSIIVDKAGKRIFNEAESYVDATHAQYARDRSTTAIPAWLIMDSIYARRYPLATMGPRKSARQALKSGFLYQANTLGDLCDQIGVSKDGLAETVQRFNNMARKGRDEDFNRGGSSYDNYFGDTAVKPNPNLGAIEKAPFYAVKVFPGDLGTKGGLLTDENGQVLATDQKPIPKLYASGNTTASVMGRRYGGAGATLGPAMTFACLAVDHIAQSSKV</sequence>
<comment type="similarity">
    <text evidence="5">Belongs to the FAD-dependent oxidoreductase 2 family. 3-oxosteroid dehydrogenase subfamily.</text>
</comment>
<evidence type="ECO:0000313" key="8">
    <source>
        <dbReference type="Proteomes" id="UP000053617"/>
    </source>
</evidence>
<evidence type="ECO:0000256" key="5">
    <source>
        <dbReference type="ARBA" id="ARBA00061147"/>
    </source>
</evidence>
<dbReference type="STRING" id="1442369.A0A0D2J4R1"/>
<dbReference type="HOGENOM" id="CLU_011398_4_2_1"/>
<dbReference type="RefSeq" id="XP_013277847.1">
    <property type="nucleotide sequence ID" value="XM_013422393.1"/>
</dbReference>
<keyword evidence="4" id="KW-0560">Oxidoreductase</keyword>